<dbReference type="AlphaFoldDB" id="A0A8S9SXD0"/>
<evidence type="ECO:0000313" key="1">
    <source>
        <dbReference type="EMBL" id="KAF3883979.1"/>
    </source>
</evidence>
<protein>
    <submittedName>
        <fullName evidence="1">Uncharacterized protein</fullName>
    </submittedName>
</protein>
<sequence>MHHNRVYTLSEMKAISSLENSYLTFDIVFLSACYRNANFIALQPSTYQLRLLWGIPPNDGEIM</sequence>
<dbReference type="EMBL" id="JHEG04000002">
    <property type="protein sequence ID" value="KAF3883979.1"/>
    <property type="molecule type" value="Genomic_DNA"/>
</dbReference>
<comment type="caution">
    <text evidence="1">The sequence shown here is derived from an EMBL/GenBank/DDBJ whole genome shotgun (WGS) entry which is preliminary data.</text>
</comment>
<gene>
    <name evidence="1" type="ORF">DA73_0400040525</name>
</gene>
<reference evidence="1" key="1">
    <citation type="journal article" date="2015" name="Genome Announc.">
        <title>Draft Genome Sequence of Tolypothrix boutellei Strain VB521301.</title>
        <authorList>
            <person name="Chandrababunaidu M.M."/>
            <person name="Singh D."/>
            <person name="Sen D."/>
            <person name="Bhan S."/>
            <person name="Das S."/>
            <person name="Gupta A."/>
            <person name="Adhikary S.P."/>
            <person name="Tripathy S."/>
        </authorList>
    </citation>
    <scope>NUCLEOTIDE SEQUENCE</scope>
    <source>
        <strain evidence="1">VB521301</strain>
    </source>
</reference>
<reference evidence="1" key="2">
    <citation type="submission" date="2019-11" db="EMBL/GenBank/DDBJ databases">
        <title>Improved Assembly of Tolypothrix boutellei genome.</title>
        <authorList>
            <person name="Sarangi A.N."/>
            <person name="Mukherjee M."/>
            <person name="Ghosh S."/>
            <person name="Singh D."/>
            <person name="Das A."/>
            <person name="Kant S."/>
            <person name="Prusty A."/>
            <person name="Tripathy S."/>
        </authorList>
    </citation>
    <scope>NUCLEOTIDE SEQUENCE</scope>
    <source>
        <strain evidence="1">VB521301</strain>
    </source>
</reference>
<evidence type="ECO:0000313" key="2">
    <source>
        <dbReference type="Proteomes" id="UP000029738"/>
    </source>
</evidence>
<keyword evidence="2" id="KW-1185">Reference proteome</keyword>
<name>A0A8S9SXD0_9CYAN</name>
<proteinExistence type="predicted"/>
<organism evidence="1 2">
    <name type="scientific">Tolypothrix bouteillei VB521301</name>
    <dbReference type="NCBI Taxonomy" id="1479485"/>
    <lineage>
        <taxon>Bacteria</taxon>
        <taxon>Bacillati</taxon>
        <taxon>Cyanobacteriota</taxon>
        <taxon>Cyanophyceae</taxon>
        <taxon>Nostocales</taxon>
        <taxon>Tolypothrichaceae</taxon>
        <taxon>Tolypothrix</taxon>
    </lineage>
</organism>
<accession>A0A8S9SXD0</accession>
<dbReference type="Proteomes" id="UP000029738">
    <property type="component" value="Unassembled WGS sequence"/>
</dbReference>
<dbReference type="RefSeq" id="WP_137986447.1">
    <property type="nucleotide sequence ID" value="NZ_JHEG04000002.1"/>
</dbReference>